<dbReference type="GO" id="GO:0003700">
    <property type="term" value="F:DNA-binding transcription factor activity"/>
    <property type="evidence" value="ECO:0007669"/>
    <property type="project" value="InterPro"/>
</dbReference>
<dbReference type="FunFam" id="3.40.250.10:FF:000039">
    <property type="entry name" value="ArsR family transcriptional regulator"/>
    <property type="match status" value="1"/>
</dbReference>
<proteinExistence type="predicted"/>
<dbReference type="NCBIfam" id="NF033788">
    <property type="entry name" value="HTH_metalloreg"/>
    <property type="match status" value="1"/>
</dbReference>
<evidence type="ECO:0000259" key="5">
    <source>
        <dbReference type="PROSITE" id="PS50987"/>
    </source>
</evidence>
<dbReference type="InterPro" id="IPR051011">
    <property type="entry name" value="Metal_resp_trans_reg"/>
</dbReference>
<dbReference type="Proteomes" id="UP000295388">
    <property type="component" value="Unassembled WGS sequence"/>
</dbReference>
<gene>
    <name evidence="6" type="ORF">EV643_12959</name>
</gene>
<dbReference type="PANTHER" id="PTHR43132:SF8">
    <property type="entry name" value="HTH-TYPE TRANSCRIPTIONAL REGULATOR KMTR"/>
    <property type="match status" value="1"/>
</dbReference>
<dbReference type="RefSeq" id="WP_133805069.1">
    <property type="nucleotide sequence ID" value="NZ_SNWQ01000029.1"/>
</dbReference>
<keyword evidence="1" id="KW-0805">Transcription regulation</keyword>
<dbReference type="InterPro" id="IPR036388">
    <property type="entry name" value="WH-like_DNA-bd_sf"/>
</dbReference>
<reference evidence="6 7" key="1">
    <citation type="submission" date="2019-03" db="EMBL/GenBank/DDBJ databases">
        <title>Genomic Encyclopedia of Type Strains, Phase III (KMG-III): the genomes of soil and plant-associated and newly described type strains.</title>
        <authorList>
            <person name="Whitman W."/>
        </authorList>
    </citation>
    <scope>NUCLEOTIDE SEQUENCE [LARGE SCALE GENOMIC DNA]</scope>
    <source>
        <strain evidence="6 7">VKM Ac-2527</strain>
    </source>
</reference>
<dbReference type="PRINTS" id="PR00778">
    <property type="entry name" value="HTHARSR"/>
</dbReference>
<keyword evidence="6" id="KW-0808">Transferase</keyword>
<name>A0A4R6JG32_9ACTN</name>
<dbReference type="InterPro" id="IPR036873">
    <property type="entry name" value="Rhodanese-like_dom_sf"/>
</dbReference>
<dbReference type="SMART" id="SM00418">
    <property type="entry name" value="HTH_ARSR"/>
    <property type="match status" value="1"/>
</dbReference>
<dbReference type="PROSITE" id="PS50987">
    <property type="entry name" value="HTH_ARSR_2"/>
    <property type="match status" value="1"/>
</dbReference>
<dbReference type="SUPFAM" id="SSF52821">
    <property type="entry name" value="Rhodanese/Cell cycle control phosphatase"/>
    <property type="match status" value="1"/>
</dbReference>
<keyword evidence="3" id="KW-0804">Transcription</keyword>
<feature type="domain" description="Rhodanese" evidence="4">
    <location>
        <begin position="129"/>
        <end position="218"/>
    </location>
</feature>
<dbReference type="GO" id="GO:0016740">
    <property type="term" value="F:transferase activity"/>
    <property type="evidence" value="ECO:0007669"/>
    <property type="project" value="UniProtKB-KW"/>
</dbReference>
<dbReference type="GO" id="GO:0003677">
    <property type="term" value="F:DNA binding"/>
    <property type="evidence" value="ECO:0007669"/>
    <property type="project" value="UniProtKB-KW"/>
</dbReference>
<dbReference type="CDD" id="cd00090">
    <property type="entry name" value="HTH_ARSR"/>
    <property type="match status" value="1"/>
</dbReference>
<organism evidence="6 7">
    <name type="scientific">Kribbella caucasensis</name>
    <dbReference type="NCBI Taxonomy" id="2512215"/>
    <lineage>
        <taxon>Bacteria</taxon>
        <taxon>Bacillati</taxon>
        <taxon>Actinomycetota</taxon>
        <taxon>Actinomycetes</taxon>
        <taxon>Propionibacteriales</taxon>
        <taxon>Kribbellaceae</taxon>
        <taxon>Kribbella</taxon>
    </lineage>
</organism>
<comment type="caution">
    <text evidence="6">The sequence shown here is derived from an EMBL/GenBank/DDBJ whole genome shotgun (WGS) entry which is preliminary data.</text>
</comment>
<evidence type="ECO:0000256" key="1">
    <source>
        <dbReference type="ARBA" id="ARBA00023015"/>
    </source>
</evidence>
<dbReference type="CDD" id="cd00158">
    <property type="entry name" value="RHOD"/>
    <property type="match status" value="1"/>
</dbReference>
<dbReference type="PROSITE" id="PS50206">
    <property type="entry name" value="RHODANESE_3"/>
    <property type="match status" value="1"/>
</dbReference>
<dbReference type="Pfam" id="PF00581">
    <property type="entry name" value="Rhodanese"/>
    <property type="match status" value="1"/>
</dbReference>
<dbReference type="OrthoDB" id="9802028at2"/>
<evidence type="ECO:0000259" key="4">
    <source>
        <dbReference type="PROSITE" id="PS50206"/>
    </source>
</evidence>
<keyword evidence="7" id="KW-1185">Reference proteome</keyword>
<dbReference type="SUPFAM" id="SSF46785">
    <property type="entry name" value="Winged helix' DNA-binding domain"/>
    <property type="match status" value="1"/>
</dbReference>
<dbReference type="Gene3D" id="1.10.10.10">
    <property type="entry name" value="Winged helix-like DNA-binding domain superfamily/Winged helix DNA-binding domain"/>
    <property type="match status" value="1"/>
</dbReference>
<feature type="domain" description="HTH arsR-type" evidence="5">
    <location>
        <begin position="6"/>
        <end position="100"/>
    </location>
</feature>
<evidence type="ECO:0000256" key="2">
    <source>
        <dbReference type="ARBA" id="ARBA00023125"/>
    </source>
</evidence>
<protein>
    <submittedName>
        <fullName evidence="6">Rhodanese-related sulfurtransferase</fullName>
    </submittedName>
</protein>
<dbReference type="InterPro" id="IPR011991">
    <property type="entry name" value="ArsR-like_HTH"/>
</dbReference>
<dbReference type="PANTHER" id="PTHR43132">
    <property type="entry name" value="ARSENICAL RESISTANCE OPERON REPRESSOR ARSR-RELATED"/>
    <property type="match status" value="1"/>
</dbReference>
<dbReference type="InterPro" id="IPR036390">
    <property type="entry name" value="WH_DNA-bd_sf"/>
</dbReference>
<dbReference type="Gene3D" id="3.40.250.10">
    <property type="entry name" value="Rhodanese-like domain"/>
    <property type="match status" value="1"/>
</dbReference>
<keyword evidence="2" id="KW-0238">DNA-binding</keyword>
<dbReference type="InterPro" id="IPR001845">
    <property type="entry name" value="HTH_ArsR_DNA-bd_dom"/>
</dbReference>
<dbReference type="InterPro" id="IPR001763">
    <property type="entry name" value="Rhodanese-like_dom"/>
</dbReference>
<evidence type="ECO:0000313" key="7">
    <source>
        <dbReference type="Proteomes" id="UP000295388"/>
    </source>
</evidence>
<dbReference type="SMART" id="SM00450">
    <property type="entry name" value="RHOD"/>
    <property type="match status" value="1"/>
</dbReference>
<dbReference type="EMBL" id="SNWQ01000029">
    <property type="protein sequence ID" value="TDO33961.1"/>
    <property type="molecule type" value="Genomic_DNA"/>
</dbReference>
<dbReference type="Pfam" id="PF01022">
    <property type="entry name" value="HTH_5"/>
    <property type="match status" value="1"/>
</dbReference>
<evidence type="ECO:0000313" key="6">
    <source>
        <dbReference type="EMBL" id="TDO33961.1"/>
    </source>
</evidence>
<accession>A0A4R6JG32</accession>
<evidence type="ECO:0000256" key="3">
    <source>
        <dbReference type="ARBA" id="ARBA00023163"/>
    </source>
</evidence>
<dbReference type="AlphaFoldDB" id="A0A4R6JG32"/>
<sequence>MGDPAGKAALFEEFAQVGKALGSPKRLELLDLLAQGERSVEILAGRANLGLTTASNHLQLLRQAGLVSTRKEGTKVYYRLAGEDVATLWAQLRDVAAARVAGVDRARRTYLGDDDITEMTRDELLHRLEAGDVTVVDVRPPEEYAAGHIQGAISIPVDELADRLAELPSDATIVAYCRGSYCVMAHDAIRILTTKGLPALRLTDGMLEWRLAGLPVAV</sequence>